<gene>
    <name evidence="1" type="ORF">ENSA5_48460</name>
</gene>
<keyword evidence="2" id="KW-1185">Reference proteome</keyword>
<evidence type="ECO:0000313" key="1">
    <source>
        <dbReference type="EMBL" id="PRP92664.1"/>
    </source>
</evidence>
<evidence type="ECO:0000313" key="2">
    <source>
        <dbReference type="Proteomes" id="UP000237968"/>
    </source>
</evidence>
<dbReference type="OrthoDB" id="9763101at2"/>
<accession>A0A2S9XIG3</accession>
<dbReference type="InterPro" id="IPR007801">
    <property type="entry name" value="MbnB/TglH/ChrH"/>
</dbReference>
<dbReference type="EMBL" id="PVNK01000207">
    <property type="protein sequence ID" value="PRP92664.1"/>
    <property type="molecule type" value="Genomic_DNA"/>
</dbReference>
<dbReference type="RefSeq" id="WP_106394097.1">
    <property type="nucleotide sequence ID" value="NZ_PVNK01000207.1"/>
</dbReference>
<dbReference type="Pfam" id="PF05114">
    <property type="entry name" value="MbnB_TglH_ChrH"/>
    <property type="match status" value="1"/>
</dbReference>
<protein>
    <recommendedName>
        <fullName evidence="3">Xylose isomerase-like TIM barrel</fullName>
    </recommendedName>
</protein>
<reference evidence="1 2" key="1">
    <citation type="submission" date="2018-03" db="EMBL/GenBank/DDBJ databases">
        <title>Draft Genome Sequences of the Obligatory Marine Myxobacteria Enhygromyxa salina SWB005.</title>
        <authorList>
            <person name="Poehlein A."/>
            <person name="Moghaddam J.A."/>
            <person name="Harms H."/>
            <person name="Alanjari M."/>
            <person name="Koenig G.M."/>
            <person name="Daniel R."/>
            <person name="Schaeberle T.F."/>
        </authorList>
    </citation>
    <scope>NUCLEOTIDE SEQUENCE [LARGE SCALE GENOMIC DNA]</scope>
    <source>
        <strain evidence="1 2">SWB005</strain>
    </source>
</reference>
<name>A0A2S9XIG3_9BACT</name>
<dbReference type="Gene3D" id="3.20.20.150">
    <property type="entry name" value="Divalent-metal-dependent TIM barrel enzymes"/>
    <property type="match status" value="1"/>
</dbReference>
<comment type="caution">
    <text evidence="1">The sequence shown here is derived from an EMBL/GenBank/DDBJ whole genome shotgun (WGS) entry which is preliminary data.</text>
</comment>
<evidence type="ECO:0008006" key="3">
    <source>
        <dbReference type="Google" id="ProtNLM"/>
    </source>
</evidence>
<organism evidence="1 2">
    <name type="scientific">Enhygromyxa salina</name>
    <dbReference type="NCBI Taxonomy" id="215803"/>
    <lineage>
        <taxon>Bacteria</taxon>
        <taxon>Pseudomonadati</taxon>
        <taxon>Myxococcota</taxon>
        <taxon>Polyangia</taxon>
        <taxon>Nannocystales</taxon>
        <taxon>Nannocystaceae</taxon>
        <taxon>Enhygromyxa</taxon>
    </lineage>
</organism>
<dbReference type="PANTHER" id="PTHR42194:SF1">
    <property type="entry name" value="UPF0276 PROTEIN HI_1600"/>
    <property type="match status" value="1"/>
</dbReference>
<dbReference type="Proteomes" id="UP000237968">
    <property type="component" value="Unassembled WGS sequence"/>
</dbReference>
<dbReference type="AlphaFoldDB" id="A0A2S9XIG3"/>
<dbReference type="PANTHER" id="PTHR42194">
    <property type="entry name" value="UPF0276 PROTEIN HI_1600"/>
    <property type="match status" value="1"/>
</dbReference>
<sequence>MPGFLDRVQALPTLGLGVSTEYGAGRADGALDPAALRREHVDYAGFLEVGVEIVKGLDGDARAWAEQGWATTYHFLDINLDEPEDFDDAWLDAVRATIELLRPAWLCGDAGLWHFGARDRGHMLLLPPVLEPEAVAPMAEGIVRLREATGCEVLPENPPGAAFVGELHLLEFFARVAEAADTGLLLDCAHLAMFQRARGLAPLAGFGDFAWDRVVELHIAGGREHERDGLAWVEDDHGVAVLPDTWAIAEAAIARASNLRAIVVECERNSIAEVVPLFERARALLAGREEA</sequence>
<proteinExistence type="predicted"/>